<protein>
    <submittedName>
        <fullName evidence="2">Uncharacterized protein</fullName>
    </submittedName>
</protein>
<organism evidence="2 3">
    <name type="scientific">Aldrovandia affinis</name>
    <dbReference type="NCBI Taxonomy" id="143900"/>
    <lineage>
        <taxon>Eukaryota</taxon>
        <taxon>Metazoa</taxon>
        <taxon>Chordata</taxon>
        <taxon>Craniata</taxon>
        <taxon>Vertebrata</taxon>
        <taxon>Euteleostomi</taxon>
        <taxon>Actinopterygii</taxon>
        <taxon>Neopterygii</taxon>
        <taxon>Teleostei</taxon>
        <taxon>Notacanthiformes</taxon>
        <taxon>Halosauridae</taxon>
        <taxon>Aldrovandia</taxon>
    </lineage>
</organism>
<reference evidence="2" key="1">
    <citation type="journal article" date="2023" name="Science">
        <title>Genome structures resolve the early diversification of teleost fishes.</title>
        <authorList>
            <person name="Parey E."/>
            <person name="Louis A."/>
            <person name="Montfort J."/>
            <person name="Bouchez O."/>
            <person name="Roques C."/>
            <person name="Iampietro C."/>
            <person name="Lluch J."/>
            <person name="Castinel A."/>
            <person name="Donnadieu C."/>
            <person name="Desvignes T."/>
            <person name="Floi Bucao C."/>
            <person name="Jouanno E."/>
            <person name="Wen M."/>
            <person name="Mejri S."/>
            <person name="Dirks R."/>
            <person name="Jansen H."/>
            <person name="Henkel C."/>
            <person name="Chen W.J."/>
            <person name="Zahm M."/>
            <person name="Cabau C."/>
            <person name="Klopp C."/>
            <person name="Thompson A.W."/>
            <person name="Robinson-Rechavi M."/>
            <person name="Braasch I."/>
            <person name="Lecointre G."/>
            <person name="Bobe J."/>
            <person name="Postlethwait J.H."/>
            <person name="Berthelot C."/>
            <person name="Roest Crollius H."/>
            <person name="Guiguen Y."/>
        </authorList>
    </citation>
    <scope>NUCLEOTIDE SEQUENCE</scope>
    <source>
        <strain evidence="2">NC1722</strain>
    </source>
</reference>
<evidence type="ECO:0000313" key="2">
    <source>
        <dbReference type="EMBL" id="KAJ8361913.1"/>
    </source>
</evidence>
<comment type="caution">
    <text evidence="2">The sequence shown here is derived from an EMBL/GenBank/DDBJ whole genome shotgun (WGS) entry which is preliminary data.</text>
</comment>
<dbReference type="EMBL" id="JAINUG010000832">
    <property type="protein sequence ID" value="KAJ8361913.1"/>
    <property type="molecule type" value="Genomic_DNA"/>
</dbReference>
<dbReference type="PANTHER" id="PTHR37984:SF14">
    <property type="entry name" value="RIBONUCLEASE H"/>
    <property type="match status" value="1"/>
</dbReference>
<keyword evidence="3" id="KW-1185">Reference proteome</keyword>
<name>A0AAD7R3N9_9TELE</name>
<dbReference type="InterPro" id="IPR050951">
    <property type="entry name" value="Retrovirus_Pol_polyprotein"/>
</dbReference>
<gene>
    <name evidence="2" type="ORF">AAFF_G00412390</name>
</gene>
<sequence>MADEHFPLNLKLANFLFAYRNATHATTNQTPAMLFLGRGLRSRLDLLKPNLRRTVQDRQLKQGLSAHNGETRQFEIGQTVLARDYRGDHKWVPGEIKEKKGPLSYSVEVAPDTIWRRHTDQLRRSEVRIEEELLDTVVPPATAQVNLPTLENEVDGQPASGTPLGVTTADSSPGVTPPEERRYPTRHCNPPDRLTL</sequence>
<evidence type="ECO:0000256" key="1">
    <source>
        <dbReference type="SAM" id="MobiDB-lite"/>
    </source>
</evidence>
<feature type="region of interest" description="Disordered" evidence="1">
    <location>
        <begin position="149"/>
        <end position="196"/>
    </location>
</feature>
<dbReference type="PANTHER" id="PTHR37984">
    <property type="entry name" value="PROTEIN CBG26694"/>
    <property type="match status" value="1"/>
</dbReference>
<proteinExistence type="predicted"/>
<accession>A0AAD7R3N9</accession>
<dbReference type="AlphaFoldDB" id="A0AAD7R3N9"/>
<evidence type="ECO:0000313" key="3">
    <source>
        <dbReference type="Proteomes" id="UP001221898"/>
    </source>
</evidence>
<dbReference type="Proteomes" id="UP001221898">
    <property type="component" value="Unassembled WGS sequence"/>
</dbReference>